<gene>
    <name evidence="1" type="ORF">Bm1_51540</name>
</gene>
<dbReference type="EMBL" id="DS239431">
    <property type="protein sequence ID" value="EDP29335.1"/>
    <property type="molecule type" value="Genomic_DNA"/>
</dbReference>
<name>A8QEN1_BRUMA</name>
<reference evidence="1" key="1">
    <citation type="journal article" date="2007" name="Science">
        <title>Draft genome of the filarial nematode parasite Brugia malayi.</title>
        <authorList>
            <person name="Ghedin E."/>
            <person name="Wang S."/>
            <person name="Spiro D."/>
            <person name="Caler E."/>
            <person name="Zhao Q."/>
            <person name="Crabtree J."/>
            <person name="Allen J.E."/>
            <person name="Delcher A.L."/>
            <person name="Guiliano D.B."/>
            <person name="Miranda-Saavedra D."/>
            <person name="Angiuoli S.V."/>
            <person name="Creasy T."/>
            <person name="Amedeo P."/>
            <person name="Haas B."/>
            <person name="El-Sayed N.M."/>
            <person name="Wortman J.R."/>
            <person name="Feldblyum T."/>
            <person name="Tallon L."/>
            <person name="Schatz M."/>
            <person name="Shumway M."/>
            <person name="Koo H."/>
            <person name="Salzberg S.L."/>
            <person name="Schobel S."/>
            <person name="Pertea M."/>
            <person name="Pop M."/>
            <person name="White O."/>
            <person name="Barton G.J."/>
            <person name="Carlow C.K."/>
            <person name="Crawford M.J."/>
            <person name="Daub J."/>
            <person name="Dimmic M.W."/>
            <person name="Estes C.F."/>
            <person name="Foster J.M."/>
            <person name="Ganatra M."/>
            <person name="Gregory W.F."/>
            <person name="Johnson N.M."/>
            <person name="Jin J."/>
            <person name="Komuniecki R."/>
            <person name="Korf I."/>
            <person name="Kumar S."/>
            <person name="Laney S."/>
            <person name="Li B.W."/>
            <person name="Li W."/>
            <person name="Lindblom T.H."/>
            <person name="Lustigman S."/>
            <person name="Ma D."/>
            <person name="Maina C.V."/>
            <person name="Martin D.M."/>
            <person name="McCarter J.P."/>
            <person name="McReynolds L."/>
            <person name="Mitreva M."/>
            <person name="Nutman T.B."/>
            <person name="Parkinson J."/>
            <person name="Peregrin-Alvarez J.M."/>
            <person name="Poole C."/>
            <person name="Ren Q."/>
            <person name="Saunders L."/>
            <person name="Sluder A.E."/>
            <person name="Smith K."/>
            <person name="Stanke M."/>
            <person name="Unnasch T.R."/>
            <person name="Ware J."/>
            <person name="Wei A.D."/>
            <person name="Weil G."/>
            <person name="Williams D.J."/>
            <person name="Zhang Y."/>
            <person name="Williams S.A."/>
            <person name="Fraser-Liggett C."/>
            <person name="Slatko B."/>
            <person name="Blaxter M.L."/>
            <person name="Scott A.L."/>
        </authorList>
    </citation>
    <scope>NUCLEOTIDE SEQUENCE [LARGE SCALE GENOMIC DNA]</scope>
</reference>
<protein>
    <submittedName>
        <fullName evidence="1">Uncharacterized protein</fullName>
    </submittedName>
</protein>
<dbReference type="AlphaFoldDB" id="A8QEN1"/>
<evidence type="ECO:0000313" key="1">
    <source>
        <dbReference type="EMBL" id="EDP29335.1"/>
    </source>
</evidence>
<sequence length="41" mass="4648">MNQTFKFYSISCSISPQKDANDIFVEADDSVFNLSSTVVLW</sequence>
<proteinExistence type="predicted"/>
<organism evidence="1">
    <name type="scientific">Brugia malayi</name>
    <name type="common">Filarial nematode worm</name>
    <dbReference type="NCBI Taxonomy" id="6279"/>
    <lineage>
        <taxon>Eukaryota</taxon>
        <taxon>Metazoa</taxon>
        <taxon>Ecdysozoa</taxon>
        <taxon>Nematoda</taxon>
        <taxon>Chromadorea</taxon>
        <taxon>Rhabditida</taxon>
        <taxon>Spirurina</taxon>
        <taxon>Spiruromorpha</taxon>
        <taxon>Filarioidea</taxon>
        <taxon>Onchocercidae</taxon>
        <taxon>Brugia</taxon>
    </lineage>
</organism>
<accession>A8QEN1</accession>